<dbReference type="SUPFAM" id="SSF50978">
    <property type="entry name" value="WD40 repeat-like"/>
    <property type="match status" value="1"/>
</dbReference>
<dbReference type="PANTHER" id="PTHR44099">
    <property type="entry name" value="RABCONNECTIN-3B, ISOFORM A"/>
    <property type="match status" value="1"/>
</dbReference>
<dbReference type="RefSeq" id="XP_039114326.1">
    <property type="nucleotide sequence ID" value="XM_039258392.1"/>
</dbReference>
<evidence type="ECO:0000313" key="2">
    <source>
        <dbReference type="RefSeq" id="XP_039114326.1"/>
    </source>
</evidence>
<keyword evidence="1" id="KW-1185">Reference proteome</keyword>
<evidence type="ECO:0000313" key="1">
    <source>
        <dbReference type="Proteomes" id="UP001515500"/>
    </source>
</evidence>
<dbReference type="InterPro" id="IPR015943">
    <property type="entry name" value="WD40/YVTN_repeat-like_dom_sf"/>
</dbReference>
<protein>
    <submittedName>
        <fullName evidence="2">Uncharacterized protein LOC120249758 isoform X1</fullName>
    </submittedName>
</protein>
<dbReference type="GO" id="GO:0005737">
    <property type="term" value="C:cytoplasm"/>
    <property type="evidence" value="ECO:0007669"/>
    <property type="project" value="TreeGrafter"/>
</dbReference>
<dbReference type="Gene3D" id="3.40.50.300">
    <property type="entry name" value="P-loop containing nucleotide triphosphate hydrolases"/>
    <property type="match status" value="1"/>
</dbReference>
<dbReference type="GeneID" id="120249758"/>
<gene>
    <name evidence="2" type="primary">LOC120249758</name>
</gene>
<dbReference type="InterPro" id="IPR036322">
    <property type="entry name" value="WD40_repeat_dom_sf"/>
</dbReference>
<sequence>MAASSDNQSLNHVLISGSLDCTVRVWNWDNGCLLWILHHHIAPLKEIILPPPQTARPWNDCFLFVGEDGCVALVSIQTLRVERMFPVHPSCPSMVVWGSRKGYIAYLCRNTSESSDVASILYLWDLKTALEIFSRILCNGISDHSVYCSANDQLILLYLCSKKVPCMAVVENMCYLDGDGKRYYPFVKGSGAQVVKQFGIPNLFDLPIKPILSALGVSEMPEVVADPLNEVAKTFNNLGVCVVQQCAKIGQQVSTAITYDKTIRAIRVKVSDSDEEFLLHPATVRRNDQSAQTVVQIMSKLHKSTSQAWMQEDYQNSLRTVNFETTPLLLMLLPRLESLLPMPLTLQRMLNSLSMSMILQQNECGVSDYYIRYFDFYSLDYYIFYLFVVLDV</sequence>
<dbReference type="AlphaFoldDB" id="A0AB40AHL9"/>
<dbReference type="InterPro" id="IPR049916">
    <property type="entry name" value="WDR72-like"/>
</dbReference>
<dbReference type="PANTHER" id="PTHR44099:SF4">
    <property type="entry name" value="RABCONNECTIN-3B, ISOFORM A"/>
    <property type="match status" value="1"/>
</dbReference>
<proteinExistence type="predicted"/>
<dbReference type="Proteomes" id="UP001515500">
    <property type="component" value="Chromosome 19"/>
</dbReference>
<dbReference type="Gene3D" id="2.130.10.10">
    <property type="entry name" value="YVTN repeat-like/Quinoprotein amine dehydrogenase"/>
    <property type="match status" value="1"/>
</dbReference>
<name>A0AB40AHL9_DIOCR</name>
<reference evidence="2" key="1">
    <citation type="submission" date="2025-08" db="UniProtKB">
        <authorList>
            <consortium name="RefSeq"/>
        </authorList>
    </citation>
    <scope>IDENTIFICATION</scope>
</reference>
<accession>A0AB40AHL9</accession>
<organism evidence="1 2">
    <name type="scientific">Dioscorea cayennensis subsp. rotundata</name>
    <name type="common">White Guinea yam</name>
    <name type="synonym">Dioscorea rotundata</name>
    <dbReference type="NCBI Taxonomy" id="55577"/>
    <lineage>
        <taxon>Eukaryota</taxon>
        <taxon>Viridiplantae</taxon>
        <taxon>Streptophyta</taxon>
        <taxon>Embryophyta</taxon>
        <taxon>Tracheophyta</taxon>
        <taxon>Spermatophyta</taxon>
        <taxon>Magnoliopsida</taxon>
        <taxon>Liliopsida</taxon>
        <taxon>Dioscoreales</taxon>
        <taxon>Dioscoreaceae</taxon>
        <taxon>Dioscorea</taxon>
    </lineage>
</organism>
<dbReference type="InterPro" id="IPR027417">
    <property type="entry name" value="P-loop_NTPase"/>
</dbReference>